<dbReference type="PROSITE" id="PS51186">
    <property type="entry name" value="GNAT"/>
    <property type="match status" value="1"/>
</dbReference>
<sequence>MDPNTSPVSAEKFFVRRMVSQDIPIIARIACTEYFDSPLNEFLCPHRHKYPNDLLRRFVLMIQARYLIPRTIGFVAVSSSSPDIPVGYVQSTRLGDDEAAKLLLAEQASIWLTFKTWWSGFRTRVERLVWPDRSLDPNAMRVFDAAAMVDDYLFWDSDDMKAKYANRWHVQGLVVSSRYQRRGLGRMLMSDVLQRAQDECVVVGLEASPDGEKLYRSLGFELRGRSCFNFPDKVGGIMMWSPNNL</sequence>
<dbReference type="Proteomes" id="UP000054383">
    <property type="component" value="Unassembled WGS sequence"/>
</dbReference>
<dbReference type="OrthoDB" id="410198at2759"/>
<dbReference type="Gene3D" id="3.40.630.30">
    <property type="match status" value="1"/>
</dbReference>
<gene>
    <name evidence="2" type="ORF">PISL3812_08994</name>
</gene>
<dbReference type="CDD" id="cd04301">
    <property type="entry name" value="NAT_SF"/>
    <property type="match status" value="1"/>
</dbReference>
<dbReference type="EMBL" id="CVMT01000011">
    <property type="protein sequence ID" value="CRG91940.1"/>
    <property type="molecule type" value="Genomic_DNA"/>
</dbReference>
<name>A0A0U1MAE4_TALIS</name>
<evidence type="ECO:0000259" key="1">
    <source>
        <dbReference type="PROSITE" id="PS51186"/>
    </source>
</evidence>
<dbReference type="InterPro" id="IPR016181">
    <property type="entry name" value="Acyl_CoA_acyltransferase"/>
</dbReference>
<evidence type="ECO:0000313" key="3">
    <source>
        <dbReference type="Proteomes" id="UP000054383"/>
    </source>
</evidence>
<dbReference type="GO" id="GO:0016747">
    <property type="term" value="F:acyltransferase activity, transferring groups other than amino-acyl groups"/>
    <property type="evidence" value="ECO:0007669"/>
    <property type="project" value="InterPro"/>
</dbReference>
<dbReference type="OMA" id="YGERWHA"/>
<dbReference type="AlphaFoldDB" id="A0A0U1MAE4"/>
<dbReference type="SUPFAM" id="SSF55729">
    <property type="entry name" value="Acyl-CoA N-acyltransferases (Nat)"/>
    <property type="match status" value="1"/>
</dbReference>
<feature type="domain" description="N-acetyltransferase" evidence="1">
    <location>
        <begin position="166"/>
        <end position="244"/>
    </location>
</feature>
<dbReference type="PANTHER" id="PTHR42791:SF16">
    <property type="entry name" value="N-ACETYLTRANSFERASE DOMAIN-CONTAINING PROTEIN"/>
    <property type="match status" value="1"/>
</dbReference>
<dbReference type="Pfam" id="PF13673">
    <property type="entry name" value="Acetyltransf_10"/>
    <property type="match status" value="1"/>
</dbReference>
<dbReference type="InterPro" id="IPR000182">
    <property type="entry name" value="GNAT_dom"/>
</dbReference>
<proteinExistence type="predicted"/>
<dbReference type="InterPro" id="IPR052523">
    <property type="entry name" value="Trichothecene_AcTrans"/>
</dbReference>
<reference evidence="2 3" key="1">
    <citation type="submission" date="2015-04" db="EMBL/GenBank/DDBJ databases">
        <authorList>
            <person name="Syromyatnikov M.Y."/>
            <person name="Popov V.N."/>
        </authorList>
    </citation>
    <scope>NUCLEOTIDE SEQUENCE [LARGE SCALE GENOMIC DNA]</scope>
    <source>
        <strain evidence="2">WF-38-12</strain>
    </source>
</reference>
<dbReference type="PANTHER" id="PTHR42791">
    <property type="entry name" value="GNAT FAMILY ACETYLTRANSFERASE"/>
    <property type="match status" value="1"/>
</dbReference>
<protein>
    <recommendedName>
        <fullName evidence="1">N-acetyltransferase domain-containing protein</fullName>
    </recommendedName>
</protein>
<keyword evidence="3" id="KW-1185">Reference proteome</keyword>
<dbReference type="STRING" id="28573.A0A0U1MAE4"/>
<accession>A0A0U1MAE4</accession>
<evidence type="ECO:0000313" key="2">
    <source>
        <dbReference type="EMBL" id="CRG91940.1"/>
    </source>
</evidence>
<organism evidence="2 3">
    <name type="scientific">Talaromyces islandicus</name>
    <name type="common">Penicillium islandicum</name>
    <dbReference type="NCBI Taxonomy" id="28573"/>
    <lineage>
        <taxon>Eukaryota</taxon>
        <taxon>Fungi</taxon>
        <taxon>Dikarya</taxon>
        <taxon>Ascomycota</taxon>
        <taxon>Pezizomycotina</taxon>
        <taxon>Eurotiomycetes</taxon>
        <taxon>Eurotiomycetidae</taxon>
        <taxon>Eurotiales</taxon>
        <taxon>Trichocomaceae</taxon>
        <taxon>Talaromyces</taxon>
        <taxon>Talaromyces sect. Islandici</taxon>
    </lineage>
</organism>